<gene>
    <name evidence="6" type="ORF">AAK873_02175</name>
</gene>
<accession>A0ABV4CSR1</accession>
<comment type="cofactor">
    <cofactor evidence="1 4">
        <name>pyridoxal 5'-phosphate</name>
        <dbReference type="ChEBI" id="CHEBI:597326"/>
    </cofactor>
</comment>
<feature type="domain" description="Aminotransferase class I/classII large" evidence="5">
    <location>
        <begin position="37"/>
        <end position="386"/>
    </location>
</feature>
<dbReference type="Gene3D" id="3.40.640.10">
    <property type="entry name" value="Type I PLP-dependent aspartate aminotransferase-like (Major domain)"/>
    <property type="match status" value="1"/>
</dbReference>
<dbReference type="GO" id="GO:0008483">
    <property type="term" value="F:transaminase activity"/>
    <property type="evidence" value="ECO:0007669"/>
    <property type="project" value="UniProtKB-KW"/>
</dbReference>
<dbReference type="EC" id="2.6.1.-" evidence="4"/>
<dbReference type="PANTHER" id="PTHR42832">
    <property type="entry name" value="AMINO ACID AMINOTRANSFERASE"/>
    <property type="match status" value="1"/>
</dbReference>
<dbReference type="Proteomes" id="UP001565200">
    <property type="component" value="Unassembled WGS sequence"/>
</dbReference>
<sequence>MKSDIKIIPADRVSEIQEYYFSRKLREVAKMNAEGADVISLGIGGPDLPPHSEVIDTLAEETRKPGNHSYQPYVGIPELRKAMADWYARWYGVDLDPTTEVQPLIGSKEGILHVSLAFLNPGDGVLVPNPGYPTYSSVSRLAQATIYNYDLTEEKGWLPDFDALEKLPLDKIKLMWINYPHMPTGTPATLELFEKIVAFGKKHNIVIAHDNPYSFILNDKPLSLLQTKGAKDIAIEMNSMSKSHNMAGWRVGMLASNPTFINWILKVKSNIDSGQFKPLMLAAVKGFEAGQDWYDGINATYSGRRKVAEKIMTALQCTYDPAQKGLFLWGRIPDSEPSSESLADKVLYDAHVFITPGFIFGSNGDRYIRISLCANEQNMLRALDRINEMNKNH</sequence>
<dbReference type="PROSITE" id="PS00105">
    <property type="entry name" value="AA_TRANSFER_CLASS_1"/>
    <property type="match status" value="1"/>
</dbReference>
<evidence type="ECO:0000256" key="1">
    <source>
        <dbReference type="ARBA" id="ARBA00001933"/>
    </source>
</evidence>
<evidence type="ECO:0000259" key="5">
    <source>
        <dbReference type="Pfam" id="PF00155"/>
    </source>
</evidence>
<name>A0ABV4CSR1_9BACT</name>
<reference evidence="6 7" key="1">
    <citation type="submission" date="2024-03" db="EMBL/GenBank/DDBJ databases">
        <title>Mouse gut bacterial collection (mGBC) of GemPharmatech.</title>
        <authorList>
            <person name="He Y."/>
            <person name="Dong L."/>
            <person name="Wu D."/>
            <person name="Gao X."/>
            <person name="Lin Z."/>
        </authorList>
    </citation>
    <scope>NUCLEOTIDE SEQUENCE [LARGE SCALE GENOMIC DNA]</scope>
    <source>
        <strain evidence="6 7">54-13</strain>
    </source>
</reference>
<keyword evidence="2 4" id="KW-0032">Aminotransferase</keyword>
<dbReference type="Gene3D" id="3.90.1150.10">
    <property type="entry name" value="Aspartate Aminotransferase, domain 1"/>
    <property type="match status" value="1"/>
</dbReference>
<evidence type="ECO:0000256" key="3">
    <source>
        <dbReference type="ARBA" id="ARBA00022679"/>
    </source>
</evidence>
<dbReference type="InterPro" id="IPR015424">
    <property type="entry name" value="PyrdxlP-dep_Trfase"/>
</dbReference>
<keyword evidence="7" id="KW-1185">Reference proteome</keyword>
<evidence type="ECO:0000313" key="7">
    <source>
        <dbReference type="Proteomes" id="UP001565200"/>
    </source>
</evidence>
<dbReference type="InterPro" id="IPR015422">
    <property type="entry name" value="PyrdxlP-dep_Trfase_small"/>
</dbReference>
<protein>
    <recommendedName>
        <fullName evidence="4">Aminotransferase</fullName>
        <ecNumber evidence="4">2.6.1.-</ecNumber>
    </recommendedName>
</protein>
<dbReference type="Pfam" id="PF00155">
    <property type="entry name" value="Aminotran_1_2"/>
    <property type="match status" value="1"/>
</dbReference>
<dbReference type="SUPFAM" id="SSF53383">
    <property type="entry name" value="PLP-dependent transferases"/>
    <property type="match status" value="1"/>
</dbReference>
<proteinExistence type="inferred from homology"/>
<evidence type="ECO:0000256" key="2">
    <source>
        <dbReference type="ARBA" id="ARBA00022576"/>
    </source>
</evidence>
<dbReference type="InterPro" id="IPR015421">
    <property type="entry name" value="PyrdxlP-dep_Trfase_major"/>
</dbReference>
<keyword evidence="3 4" id="KW-0808">Transferase</keyword>
<dbReference type="PANTHER" id="PTHR42832:SF3">
    <property type="entry name" value="L-GLUTAMINE--4-(METHYLSULFANYL)-2-OXOBUTANOATE AMINOTRANSFERASE"/>
    <property type="match status" value="1"/>
</dbReference>
<comment type="similarity">
    <text evidence="4">Belongs to the class-I pyridoxal-phosphate-dependent aminotransferase family.</text>
</comment>
<evidence type="ECO:0000313" key="6">
    <source>
        <dbReference type="EMBL" id="MEY8244424.1"/>
    </source>
</evidence>
<comment type="caution">
    <text evidence="6">The sequence shown here is derived from an EMBL/GenBank/DDBJ whole genome shotgun (WGS) entry which is preliminary data.</text>
</comment>
<dbReference type="InterPro" id="IPR050881">
    <property type="entry name" value="LL-DAP_aminotransferase"/>
</dbReference>
<dbReference type="InterPro" id="IPR004838">
    <property type="entry name" value="NHTrfase_class1_PyrdxlP-BS"/>
</dbReference>
<organism evidence="6 7">
    <name type="scientific">Heminiphilus faecis</name>
    <dbReference type="NCBI Taxonomy" id="2601703"/>
    <lineage>
        <taxon>Bacteria</taxon>
        <taxon>Pseudomonadati</taxon>
        <taxon>Bacteroidota</taxon>
        <taxon>Bacteroidia</taxon>
        <taxon>Bacteroidales</taxon>
        <taxon>Muribaculaceae</taxon>
        <taxon>Heminiphilus</taxon>
    </lineage>
</organism>
<dbReference type="InterPro" id="IPR004839">
    <property type="entry name" value="Aminotransferase_I/II_large"/>
</dbReference>
<dbReference type="RefSeq" id="WP_121698294.1">
    <property type="nucleotide sequence ID" value="NZ_JBCLPP010000004.1"/>
</dbReference>
<dbReference type="CDD" id="cd00609">
    <property type="entry name" value="AAT_like"/>
    <property type="match status" value="1"/>
</dbReference>
<dbReference type="EMBL" id="JBCLPP010000004">
    <property type="protein sequence ID" value="MEY8244424.1"/>
    <property type="molecule type" value="Genomic_DNA"/>
</dbReference>
<evidence type="ECO:0000256" key="4">
    <source>
        <dbReference type="RuleBase" id="RU000481"/>
    </source>
</evidence>